<evidence type="ECO:0000313" key="3">
    <source>
        <dbReference type="EMBL" id="WVW78674.1"/>
    </source>
</evidence>
<reference evidence="2" key="1">
    <citation type="submission" date="2013-07" db="EMBL/GenBank/DDBJ databases">
        <title>The Genome Sequence of Cryptococcus bestiolae CBS10118.</title>
        <authorList>
            <consortium name="The Broad Institute Genome Sequencing Platform"/>
            <person name="Cuomo C."/>
            <person name="Litvintseva A."/>
            <person name="Chen Y."/>
            <person name="Heitman J."/>
            <person name="Sun S."/>
            <person name="Springer D."/>
            <person name="Dromer F."/>
            <person name="Young S.K."/>
            <person name="Zeng Q."/>
            <person name="Gargeya S."/>
            <person name="Fitzgerald M."/>
            <person name="Abouelleil A."/>
            <person name="Alvarado L."/>
            <person name="Berlin A.M."/>
            <person name="Chapman S.B."/>
            <person name="Dewar J."/>
            <person name="Goldberg J."/>
            <person name="Griggs A."/>
            <person name="Gujja S."/>
            <person name="Hansen M."/>
            <person name="Howarth C."/>
            <person name="Imamovic A."/>
            <person name="Larimer J."/>
            <person name="McCowan C."/>
            <person name="Murphy C."/>
            <person name="Pearson M."/>
            <person name="Priest M."/>
            <person name="Roberts A."/>
            <person name="Saif S."/>
            <person name="Shea T."/>
            <person name="Sykes S."/>
            <person name="Wortman J."/>
            <person name="Nusbaum C."/>
            <person name="Birren B."/>
        </authorList>
    </citation>
    <scope>NUCLEOTIDE SEQUENCE [LARGE SCALE GENOMIC DNA]</scope>
    <source>
        <strain evidence="2">CBS 10118</strain>
    </source>
</reference>
<feature type="compositionally biased region" description="Basic and acidic residues" evidence="1">
    <location>
        <begin position="154"/>
        <end position="163"/>
    </location>
</feature>
<dbReference type="RefSeq" id="XP_019047395.1">
    <property type="nucleotide sequence ID" value="XM_019190647.1"/>
</dbReference>
<dbReference type="EMBL" id="KI894020">
    <property type="protein sequence ID" value="OCF26325.1"/>
    <property type="molecule type" value="Genomic_DNA"/>
</dbReference>
<feature type="compositionally biased region" description="Polar residues" evidence="1">
    <location>
        <begin position="179"/>
        <end position="189"/>
    </location>
</feature>
<dbReference type="KEGG" id="kbi:30208407"/>
<feature type="region of interest" description="Disordered" evidence="1">
    <location>
        <begin position="154"/>
        <end position="203"/>
    </location>
</feature>
<evidence type="ECO:0000256" key="1">
    <source>
        <dbReference type="SAM" id="MobiDB-lite"/>
    </source>
</evidence>
<feature type="compositionally biased region" description="Low complexity" evidence="1">
    <location>
        <begin position="10"/>
        <end position="41"/>
    </location>
</feature>
<protein>
    <submittedName>
        <fullName evidence="2">Uncharacterized protein</fullName>
    </submittedName>
</protein>
<accession>A0A1B9G5M0</accession>
<dbReference type="STRING" id="1296100.A0A1B9G5M0"/>
<dbReference type="AlphaFoldDB" id="A0A1B9G5M0"/>
<dbReference type="OrthoDB" id="2590590at2759"/>
<evidence type="ECO:0000313" key="2">
    <source>
        <dbReference type="EMBL" id="OCF26325.1"/>
    </source>
</evidence>
<organism evidence="2">
    <name type="scientific">Kwoniella bestiolae CBS 10118</name>
    <dbReference type="NCBI Taxonomy" id="1296100"/>
    <lineage>
        <taxon>Eukaryota</taxon>
        <taxon>Fungi</taxon>
        <taxon>Dikarya</taxon>
        <taxon>Basidiomycota</taxon>
        <taxon>Agaricomycotina</taxon>
        <taxon>Tremellomycetes</taxon>
        <taxon>Tremellales</taxon>
        <taxon>Cryptococcaceae</taxon>
        <taxon>Kwoniella</taxon>
    </lineage>
</organism>
<dbReference type="VEuPathDB" id="FungiDB:I302_04008"/>
<proteinExistence type="predicted"/>
<feature type="region of interest" description="Disordered" evidence="1">
    <location>
        <begin position="509"/>
        <end position="531"/>
    </location>
</feature>
<reference evidence="3" key="4">
    <citation type="submission" date="2024-02" db="EMBL/GenBank/DDBJ databases">
        <title>Comparative genomics of Cryptococcus and Kwoniella reveals pathogenesis evolution and contrasting modes of karyotype evolution via chromosome fusion or intercentromeric recombination.</title>
        <authorList>
            <person name="Coelho M.A."/>
            <person name="David-Palma M."/>
            <person name="Shea T."/>
            <person name="Bowers K."/>
            <person name="McGinley-Smith S."/>
            <person name="Mohammad A.W."/>
            <person name="Gnirke A."/>
            <person name="Yurkov A.M."/>
            <person name="Nowrousian M."/>
            <person name="Sun S."/>
            <person name="Cuomo C.A."/>
            <person name="Heitman J."/>
        </authorList>
    </citation>
    <scope>NUCLEOTIDE SEQUENCE</scope>
    <source>
        <strain evidence="3">CBS 10118</strain>
    </source>
</reference>
<sequence>MGRPSPPPRLSSLPANPRPSYSSTAPSTTPRSEAPSTPRRSLPATPQPRTSGSTFGPSGGLSNANASLGLDDDTDTAGEGLPAYLEEADENEVTVVEPTGGIEHDARTSSGPDRGQSVQVDGGDAAQQGQGQGQGGASRFGRWREWVEKRAVERFDNDTDRQARRNARRQLPEVPQPPSYNDTLPSNNHPSSSSTASTPAQPIRYLPAGAKPTVLPNSSLLRIDYGSPSEPHSRYSINCAYPIPSSNLIILGTSNGLKLLNTDLDQETTRNVWFNLPVWEIHPLSVSPSSSSGGYIVLLVGGTEELSKPSLESRPKRNSGTQVRIYTLKSLISLAKYSSVQPPNYMGLDLYPLKGKGKAKETGWTMIDRSSSISSVSQRQRSDELVRAWSDDYTILPSGKNTSSQGDVSLVTTYISQSRIFVALGTSTHVIVHGAFPPAARPQDQEEIRFTASRTFYLPSQPLHISFLQLPSIPDLPSSPSLSSTAQGSTSRVLDDTASLFSYDDRASIRTGGSNGSGNPPPAFNDTQDNAENNIPSLGLYVSFGSKACLIRVNDSTVLDLKLKKSTNGTSGLAGIAGGGSKGDWGSLETLRLKGGGEVYVITRGKETFLFSAPFEIPSQSNTPLHTILWPESPFSLSASIDYTPASSTRGSKGEGEDVNIRLIATSFAGNLHVQHLNFSTGRSGGQRVRSKPFGSSLLGGLAKVIRTEYSSHDLDGPDGENGLRARTERDGESAKDGCWVRYRKREGDWRIIKLERE</sequence>
<dbReference type="Proteomes" id="UP000092730">
    <property type="component" value="Chromosome 1"/>
</dbReference>
<dbReference type="GeneID" id="30208407"/>
<evidence type="ECO:0000313" key="4">
    <source>
        <dbReference type="Proteomes" id="UP000092730"/>
    </source>
</evidence>
<reference evidence="3" key="2">
    <citation type="submission" date="2013-07" db="EMBL/GenBank/DDBJ databases">
        <authorList>
            <consortium name="The Broad Institute Genome Sequencing Platform"/>
            <person name="Cuomo C."/>
            <person name="Litvintseva A."/>
            <person name="Chen Y."/>
            <person name="Heitman J."/>
            <person name="Sun S."/>
            <person name="Springer D."/>
            <person name="Dromer F."/>
            <person name="Young S.K."/>
            <person name="Zeng Q."/>
            <person name="Gargeya S."/>
            <person name="Fitzgerald M."/>
            <person name="Abouelleil A."/>
            <person name="Alvarado L."/>
            <person name="Berlin A.M."/>
            <person name="Chapman S.B."/>
            <person name="Dewar J."/>
            <person name="Goldberg J."/>
            <person name="Griggs A."/>
            <person name="Gujja S."/>
            <person name="Hansen M."/>
            <person name="Howarth C."/>
            <person name="Imamovic A."/>
            <person name="Larimer J."/>
            <person name="McCowan C."/>
            <person name="Murphy C."/>
            <person name="Pearson M."/>
            <person name="Priest M."/>
            <person name="Roberts A."/>
            <person name="Saif S."/>
            <person name="Shea T."/>
            <person name="Sykes S."/>
            <person name="Wortman J."/>
            <person name="Nusbaum C."/>
            <person name="Birren B."/>
        </authorList>
    </citation>
    <scope>NUCLEOTIDE SEQUENCE</scope>
    <source>
        <strain evidence="3">CBS 10118</strain>
    </source>
</reference>
<feature type="region of interest" description="Disordered" evidence="1">
    <location>
        <begin position="712"/>
        <end position="731"/>
    </location>
</feature>
<keyword evidence="4" id="KW-1185">Reference proteome</keyword>
<feature type="compositionally biased region" description="Low complexity" evidence="1">
    <location>
        <begin position="190"/>
        <end position="200"/>
    </location>
</feature>
<dbReference type="EMBL" id="CP144541">
    <property type="protein sequence ID" value="WVW78674.1"/>
    <property type="molecule type" value="Genomic_DNA"/>
</dbReference>
<feature type="region of interest" description="Disordered" evidence="1">
    <location>
        <begin position="1"/>
        <end position="142"/>
    </location>
</feature>
<gene>
    <name evidence="2" type="ORF">I302_04008</name>
    <name evidence="3" type="ORF">I302_100634</name>
</gene>
<name>A0A1B9G5M0_9TREE</name>
<feature type="compositionally biased region" description="Polar residues" evidence="1">
    <location>
        <begin position="47"/>
        <end position="66"/>
    </location>
</feature>
<feature type="compositionally biased region" description="Low complexity" evidence="1">
    <location>
        <begin position="118"/>
        <end position="129"/>
    </location>
</feature>
<reference evidence="2" key="3">
    <citation type="submission" date="2014-01" db="EMBL/GenBank/DDBJ databases">
        <title>Evolution of pathogenesis and genome organization in the Tremellales.</title>
        <authorList>
            <person name="Cuomo C."/>
            <person name="Litvintseva A."/>
            <person name="Heitman J."/>
            <person name="Chen Y."/>
            <person name="Sun S."/>
            <person name="Springer D."/>
            <person name="Dromer F."/>
            <person name="Young S."/>
            <person name="Zeng Q."/>
            <person name="Chapman S."/>
            <person name="Gujja S."/>
            <person name="Saif S."/>
            <person name="Birren B."/>
        </authorList>
    </citation>
    <scope>NUCLEOTIDE SEQUENCE</scope>
    <source>
        <strain evidence="2">CBS 10118</strain>
    </source>
</reference>